<dbReference type="InterPro" id="IPR000711">
    <property type="entry name" value="ATPase_OSCP/dsu"/>
</dbReference>
<keyword evidence="5" id="KW-0375">Hydrogen ion transport</keyword>
<evidence type="ECO:0000256" key="6">
    <source>
        <dbReference type="ARBA" id="ARBA00023065"/>
    </source>
</evidence>
<evidence type="ECO:0000256" key="1">
    <source>
        <dbReference type="ARBA" id="ARBA00004370"/>
    </source>
</evidence>
<comment type="caution">
    <text evidence="10">The sequence shown here is derived from an EMBL/GenBank/DDBJ whole genome shotgun (WGS) entry which is preliminary data.</text>
</comment>
<keyword evidence="8" id="KW-0066">ATP synthesis</keyword>
<evidence type="ECO:0000313" key="11">
    <source>
        <dbReference type="Proteomes" id="UP000290289"/>
    </source>
</evidence>
<evidence type="ECO:0000256" key="3">
    <source>
        <dbReference type="ARBA" id="ARBA00011648"/>
    </source>
</evidence>
<comment type="subcellular location">
    <subcellularLocation>
        <location evidence="1">Membrane</location>
    </subcellularLocation>
</comment>
<dbReference type="Gene3D" id="1.10.520.20">
    <property type="entry name" value="N-terminal domain of the delta subunit of the F1F0-ATP synthase"/>
    <property type="match status" value="1"/>
</dbReference>
<evidence type="ECO:0000256" key="2">
    <source>
        <dbReference type="ARBA" id="ARBA00007046"/>
    </source>
</evidence>
<protein>
    <recommendedName>
        <fullName evidence="12">ATP synthase delta chain</fullName>
    </recommendedName>
</protein>
<dbReference type="GO" id="GO:0046933">
    <property type="term" value="F:proton-transporting ATP synthase activity, rotational mechanism"/>
    <property type="evidence" value="ECO:0007669"/>
    <property type="project" value="InterPro"/>
</dbReference>
<organism evidence="10 11">
    <name type="scientific">Malus domestica</name>
    <name type="common">Apple</name>
    <name type="synonym">Pyrus malus</name>
    <dbReference type="NCBI Taxonomy" id="3750"/>
    <lineage>
        <taxon>Eukaryota</taxon>
        <taxon>Viridiplantae</taxon>
        <taxon>Streptophyta</taxon>
        <taxon>Embryophyta</taxon>
        <taxon>Tracheophyta</taxon>
        <taxon>Spermatophyta</taxon>
        <taxon>Magnoliopsida</taxon>
        <taxon>eudicotyledons</taxon>
        <taxon>Gunneridae</taxon>
        <taxon>Pentapetalae</taxon>
        <taxon>rosids</taxon>
        <taxon>fabids</taxon>
        <taxon>Rosales</taxon>
        <taxon>Rosaceae</taxon>
        <taxon>Amygdaloideae</taxon>
        <taxon>Maleae</taxon>
        <taxon>Malus</taxon>
    </lineage>
</organism>
<dbReference type="STRING" id="3750.A0A498KHM7"/>
<feature type="region of interest" description="Disordered" evidence="9">
    <location>
        <begin position="1"/>
        <end position="98"/>
    </location>
</feature>
<keyword evidence="7" id="KW-0472">Membrane</keyword>
<evidence type="ECO:0000256" key="5">
    <source>
        <dbReference type="ARBA" id="ARBA00022781"/>
    </source>
</evidence>
<proteinExistence type="inferred from homology"/>
<dbReference type="EMBL" id="RDQH01000327">
    <property type="protein sequence ID" value="RXI07669.1"/>
    <property type="molecule type" value="Genomic_DNA"/>
</dbReference>
<evidence type="ECO:0000256" key="7">
    <source>
        <dbReference type="ARBA" id="ARBA00023136"/>
    </source>
</evidence>
<name>A0A498KHM7_MALDO</name>
<comment type="subunit">
    <text evidence="3">F-type ATPases have 2 components, CF(1) - the catalytic core - and CF(0) - the membrane proton channel. CF(1) has five subunits: alpha(3), beta(3), gamma(1), delta(1), epsilon(1). CF(0) has three main subunits: a, b and c.</text>
</comment>
<reference evidence="10 11" key="1">
    <citation type="submission" date="2018-10" db="EMBL/GenBank/DDBJ databases">
        <title>A high-quality apple genome assembly.</title>
        <authorList>
            <person name="Hu J."/>
        </authorList>
    </citation>
    <scope>NUCLEOTIDE SEQUENCE [LARGE SCALE GENOMIC DNA]</scope>
    <source>
        <strain evidence="11">cv. HFTH1</strain>
        <tissue evidence="10">Young leaf</tissue>
    </source>
</reference>
<dbReference type="InterPro" id="IPR026015">
    <property type="entry name" value="ATP_synth_OSCP/delta_N_sf"/>
</dbReference>
<keyword evidence="11" id="KW-1185">Reference proteome</keyword>
<accession>A0A498KHM7</accession>
<feature type="compositionally biased region" description="Low complexity" evidence="9">
    <location>
        <begin position="47"/>
        <end position="61"/>
    </location>
</feature>
<evidence type="ECO:0000256" key="9">
    <source>
        <dbReference type="SAM" id="MobiDB-lite"/>
    </source>
</evidence>
<comment type="similarity">
    <text evidence="2">Belongs to the ATPase delta chain family.</text>
</comment>
<dbReference type="AlphaFoldDB" id="A0A498KHM7"/>
<keyword evidence="4" id="KW-0813">Transport</keyword>
<evidence type="ECO:0000313" key="10">
    <source>
        <dbReference type="EMBL" id="RXI07669.1"/>
    </source>
</evidence>
<dbReference type="GO" id="GO:0016020">
    <property type="term" value="C:membrane"/>
    <property type="evidence" value="ECO:0007669"/>
    <property type="project" value="UniProtKB-SubCell"/>
</dbReference>
<evidence type="ECO:0000256" key="4">
    <source>
        <dbReference type="ARBA" id="ARBA00022448"/>
    </source>
</evidence>
<keyword evidence="6" id="KW-0406">Ion transport</keyword>
<dbReference type="Proteomes" id="UP000290289">
    <property type="component" value="Chromosome 1"/>
</dbReference>
<evidence type="ECO:0008006" key="12">
    <source>
        <dbReference type="Google" id="ProtNLM"/>
    </source>
</evidence>
<dbReference type="Pfam" id="PF00213">
    <property type="entry name" value="OSCP"/>
    <property type="match status" value="1"/>
</dbReference>
<dbReference type="PANTHER" id="PTHR11910">
    <property type="entry name" value="ATP SYNTHASE DELTA CHAIN"/>
    <property type="match status" value="1"/>
</dbReference>
<feature type="compositionally biased region" description="Polar residues" evidence="9">
    <location>
        <begin position="79"/>
        <end position="88"/>
    </location>
</feature>
<evidence type="ECO:0000256" key="8">
    <source>
        <dbReference type="ARBA" id="ARBA00023310"/>
    </source>
</evidence>
<feature type="compositionally biased region" description="Polar residues" evidence="9">
    <location>
        <begin position="1"/>
        <end position="22"/>
    </location>
</feature>
<sequence length="214" mass="23513">MDTFSSSVSTLNVSTIHSTTSSRELHHFNPQSPRKTHKLPPQPQPPSLLHSLHSTTTKPSSFISTKTPSFLQKPPPLSSTPSFSNPIRLSSPPSPNLHRNPAAGYAAALLDISQCYSSVHLVEQDIRRFLKLLHNRQVEAVLANPLVGLEEKGQVVKLVAEKGGFSKHLVGLVKMLVGKKKVGIVREVLEEFQRIYSDLCGAVKVKKVRNSFAV</sequence>
<dbReference type="SUPFAM" id="SSF47928">
    <property type="entry name" value="N-terminal domain of the delta subunit of the F1F0-ATP synthase"/>
    <property type="match status" value="1"/>
</dbReference>
<gene>
    <name evidence="10" type="ORF">DVH24_005442</name>
</gene>